<keyword evidence="2" id="KW-0812">Transmembrane</keyword>
<feature type="compositionally biased region" description="Low complexity" evidence="1">
    <location>
        <begin position="515"/>
        <end position="527"/>
    </location>
</feature>
<protein>
    <recommendedName>
        <fullName evidence="6">Galactose oxidase</fullName>
    </recommendedName>
</protein>
<comment type="caution">
    <text evidence="4">The sequence shown here is derived from an EMBL/GenBank/DDBJ whole genome shotgun (WGS) entry which is preliminary data.</text>
</comment>
<feature type="compositionally biased region" description="Low complexity" evidence="1">
    <location>
        <begin position="538"/>
        <end position="548"/>
    </location>
</feature>
<feature type="transmembrane region" description="Helical" evidence="2">
    <location>
        <begin position="353"/>
        <end position="375"/>
    </location>
</feature>
<evidence type="ECO:0000256" key="3">
    <source>
        <dbReference type="SAM" id="SignalP"/>
    </source>
</evidence>
<dbReference type="OrthoDB" id="199599at2759"/>
<feature type="signal peptide" evidence="3">
    <location>
        <begin position="1"/>
        <end position="26"/>
    </location>
</feature>
<feature type="region of interest" description="Disordered" evidence="1">
    <location>
        <begin position="581"/>
        <end position="601"/>
    </location>
</feature>
<dbReference type="EMBL" id="LUGH01000908">
    <property type="protein sequence ID" value="OBZ82266.1"/>
    <property type="molecule type" value="Genomic_DNA"/>
</dbReference>
<evidence type="ECO:0000313" key="4">
    <source>
        <dbReference type="EMBL" id="OBZ82266.1"/>
    </source>
</evidence>
<dbReference type="InterPro" id="IPR015915">
    <property type="entry name" value="Kelch-typ_b-propeller"/>
</dbReference>
<dbReference type="SUPFAM" id="SSF117281">
    <property type="entry name" value="Kelch motif"/>
    <property type="match status" value="1"/>
</dbReference>
<sequence>MVKLVWSYSFLSTILQVLLVQGSIQSRKHATVHYIDGVLYILGGVTDPDTIDLSIGLYVNKTDLSFHSPFYFTDFKGYGHTSHFDHTSNTILTVSGQLPNKTTQPLLYIPLNNTETSKYQHHQVGILPHDRLYHTSILLNQTELYVIGGMSSEANHLLWRYNLSKQAWKAIETTNHLASISGHISFTYRYWIISCFGLQNNQLSNHCLWMNTIDSSVHFIQGQKEAWPVARQFTTISALEYNRYVLFGGQIENQTVLDDVWQLEIDDVFQMIWTPLNQLSGIHKRSGHTNTVISDLILYYGGQDQPSSSDTEVIYLDKTKLVWVQMPSLPVYRFASVVAGHEAYGEQLSQASIVGIIIAALIIAAGLTVFIIWYFKKKYRHKEPIKSRISQFRKSHKNWPMAEKHGRKRVSAPRLDVIEEGESTEELEGNEDQLMELPQVVLHDHHKSRISALSLGTEFQFSPSEFFHSNARLLPSAESPVPQKTGPSPRIKQLTLSLLSSNYHPGSNKHIGVRPKTPTTPSTPQTPMSRFLGRHQTSSRGSVGSQSVSSVQWIGFNDGMDYKESEQDLYNSSSHSVQLAVTNGSAPQTTPNTPTFPAQVK</sequence>
<dbReference type="PANTHER" id="PTHR23244">
    <property type="entry name" value="KELCH REPEAT DOMAIN"/>
    <property type="match status" value="1"/>
</dbReference>
<dbReference type="STRING" id="101091.A0A1C7N0T5"/>
<gene>
    <name evidence="4" type="ORF">A0J61_09684</name>
</gene>
<dbReference type="Proteomes" id="UP000093000">
    <property type="component" value="Unassembled WGS sequence"/>
</dbReference>
<evidence type="ECO:0008006" key="6">
    <source>
        <dbReference type="Google" id="ProtNLM"/>
    </source>
</evidence>
<feature type="region of interest" description="Disordered" evidence="1">
    <location>
        <begin position="505"/>
        <end position="548"/>
    </location>
</feature>
<accession>A0A1C7N0T5</accession>
<keyword evidence="5" id="KW-1185">Reference proteome</keyword>
<evidence type="ECO:0000256" key="2">
    <source>
        <dbReference type="SAM" id="Phobius"/>
    </source>
</evidence>
<dbReference type="Gene3D" id="2.120.10.80">
    <property type="entry name" value="Kelch-type beta propeller"/>
    <property type="match status" value="1"/>
</dbReference>
<organism evidence="4 5">
    <name type="scientific">Choanephora cucurbitarum</name>
    <dbReference type="NCBI Taxonomy" id="101091"/>
    <lineage>
        <taxon>Eukaryota</taxon>
        <taxon>Fungi</taxon>
        <taxon>Fungi incertae sedis</taxon>
        <taxon>Mucoromycota</taxon>
        <taxon>Mucoromycotina</taxon>
        <taxon>Mucoromycetes</taxon>
        <taxon>Mucorales</taxon>
        <taxon>Mucorineae</taxon>
        <taxon>Choanephoraceae</taxon>
        <taxon>Choanephoroideae</taxon>
        <taxon>Choanephora</taxon>
    </lineage>
</organism>
<dbReference type="InParanoid" id="A0A1C7N0T5"/>
<evidence type="ECO:0000256" key="1">
    <source>
        <dbReference type="SAM" id="MobiDB-lite"/>
    </source>
</evidence>
<dbReference type="AlphaFoldDB" id="A0A1C7N0T5"/>
<keyword evidence="2" id="KW-0472">Membrane</keyword>
<reference evidence="4 5" key="1">
    <citation type="submission" date="2016-03" db="EMBL/GenBank/DDBJ databases">
        <title>Choanephora cucurbitarum.</title>
        <authorList>
            <person name="Min B."/>
            <person name="Park H."/>
            <person name="Park J.-H."/>
            <person name="Shin H.-D."/>
            <person name="Choi I.-G."/>
        </authorList>
    </citation>
    <scope>NUCLEOTIDE SEQUENCE [LARGE SCALE GENOMIC DNA]</scope>
    <source>
        <strain evidence="4 5">KUS-F28377</strain>
    </source>
</reference>
<feature type="chain" id="PRO_5008889406" description="Galactose oxidase" evidence="3">
    <location>
        <begin position="27"/>
        <end position="601"/>
    </location>
</feature>
<proteinExistence type="predicted"/>
<keyword evidence="2" id="KW-1133">Transmembrane helix</keyword>
<keyword evidence="3" id="KW-0732">Signal</keyword>
<evidence type="ECO:0000313" key="5">
    <source>
        <dbReference type="Proteomes" id="UP000093000"/>
    </source>
</evidence>
<name>A0A1C7N0T5_9FUNG</name>